<accession>A0A089LB88</accession>
<dbReference type="AlphaFoldDB" id="A0A089LB88"/>
<keyword evidence="1" id="KW-0812">Transmembrane</keyword>
<evidence type="ECO:0000313" key="2">
    <source>
        <dbReference type="EMBL" id="AIQ58766.1"/>
    </source>
</evidence>
<gene>
    <name evidence="2" type="ORF">PBOR_18855</name>
</gene>
<name>A0A089LB88_PAEBO</name>
<keyword evidence="1" id="KW-1133">Transmembrane helix</keyword>
<dbReference type="Proteomes" id="UP000029518">
    <property type="component" value="Chromosome"/>
</dbReference>
<sequence length="70" mass="8087">MKAVLDNQRNHVGIKRRNMFWIRIKRDATLYALLLMPILYIAIFKYAPIYGVIPCPSSAPLRAAVSAWLR</sequence>
<evidence type="ECO:0000256" key="1">
    <source>
        <dbReference type="SAM" id="Phobius"/>
    </source>
</evidence>
<evidence type="ECO:0000313" key="3">
    <source>
        <dbReference type="Proteomes" id="UP000029518"/>
    </source>
</evidence>
<proteinExistence type="predicted"/>
<protein>
    <submittedName>
        <fullName evidence="2">Uncharacterized protein</fullName>
    </submittedName>
</protein>
<dbReference type="KEGG" id="pbd:PBOR_18855"/>
<reference evidence="2" key="1">
    <citation type="submission" date="2014-08" db="EMBL/GenBank/DDBJ databases">
        <title>Comparative genomics of the Paenibacillus odorifer group.</title>
        <authorList>
            <person name="den Bakker H.C."/>
            <person name="Tsai Y.-C.Y.-C."/>
            <person name="Martin N."/>
            <person name="Korlach J."/>
            <person name="Wiedmann M."/>
        </authorList>
    </citation>
    <scope>NUCLEOTIDE SEQUENCE [LARGE SCALE GENOMIC DNA]</scope>
    <source>
        <strain evidence="2">DSM 13188</strain>
    </source>
</reference>
<feature type="transmembrane region" description="Helical" evidence="1">
    <location>
        <begin position="28"/>
        <end position="47"/>
    </location>
</feature>
<dbReference type="HOGENOM" id="CLU_2754041_0_0_9"/>
<keyword evidence="1" id="KW-0472">Membrane</keyword>
<dbReference type="EMBL" id="CP009285">
    <property type="protein sequence ID" value="AIQ58766.1"/>
    <property type="molecule type" value="Genomic_DNA"/>
</dbReference>
<organism evidence="2 3">
    <name type="scientific">Paenibacillus borealis</name>
    <dbReference type="NCBI Taxonomy" id="160799"/>
    <lineage>
        <taxon>Bacteria</taxon>
        <taxon>Bacillati</taxon>
        <taxon>Bacillota</taxon>
        <taxon>Bacilli</taxon>
        <taxon>Bacillales</taxon>
        <taxon>Paenibacillaceae</taxon>
        <taxon>Paenibacillus</taxon>
    </lineage>
</organism>
<keyword evidence="3" id="KW-1185">Reference proteome</keyword>